<dbReference type="EMBL" id="JASCXX010000008">
    <property type="protein sequence ID" value="MDI6449000.1"/>
    <property type="molecule type" value="Genomic_DNA"/>
</dbReference>
<gene>
    <name evidence="3" type="ORF">QJ522_08095</name>
</gene>
<evidence type="ECO:0000313" key="3">
    <source>
        <dbReference type="EMBL" id="MDI6449000.1"/>
    </source>
</evidence>
<evidence type="ECO:0000259" key="2">
    <source>
        <dbReference type="Pfam" id="PF13088"/>
    </source>
</evidence>
<name>A0AAW6TWI8_9BACT</name>
<feature type="domain" description="Sialidase" evidence="2">
    <location>
        <begin position="51"/>
        <end position="134"/>
    </location>
</feature>
<proteinExistence type="predicted"/>
<keyword evidence="3" id="KW-0378">Hydrolase</keyword>
<sequence length="449" mass="50430">MDAFRIASTAMLCLFAAVNCAGAEDAFVTMEIFPYVAEHVHGPTIVELPNGDLLAAWFQGSGERWADDVAIMGSRLKRGADRWSEPFVMADTPGFPDINPILFMDAQSRLWLMWYTVIANQWETSLLKYRISEDLERDDGPPRWMWQDVLHVKPGDKAERGIQPNDRFVRSVEHQIEQYTRYLTEEGMTQAAAARLDAWRDDLLVKARGEDMVRRGILIDDTGRRIDQPLGYPYFRRMGWQTKNKAVVLDSGRIVVPLYSDGFSFSLMAITDDSGKSWTFSEPLVAAGNIQPSIAHGPDGALTAYMRDNGPPPARLHVSRSTDAGATWSPVRDGALPNPGSGADIVTLADGHWVLAYNDTEDGRHSLAVSLSADQGRTWTHTRHLERDLRGSAATRSHYPSIIQGRDGALHVVYSFHRNDRDQGPTKTIKYARFTQSWLQTEDRLNPDR</sequence>
<keyword evidence="3" id="KW-0326">Glycosidase</keyword>
<evidence type="ECO:0000256" key="1">
    <source>
        <dbReference type="SAM" id="SignalP"/>
    </source>
</evidence>
<dbReference type="PANTHER" id="PTHR43752">
    <property type="entry name" value="BNR/ASP-BOX REPEAT FAMILY PROTEIN"/>
    <property type="match status" value="1"/>
</dbReference>
<feature type="domain" description="Sialidase" evidence="2">
    <location>
        <begin position="243"/>
        <end position="412"/>
    </location>
</feature>
<dbReference type="GO" id="GO:0004308">
    <property type="term" value="F:exo-alpha-sialidase activity"/>
    <property type="evidence" value="ECO:0007669"/>
    <property type="project" value="UniProtKB-EC"/>
</dbReference>
<dbReference type="PANTHER" id="PTHR43752:SF2">
    <property type="entry name" value="BNR_ASP-BOX REPEAT FAMILY PROTEIN"/>
    <property type="match status" value="1"/>
</dbReference>
<dbReference type="Pfam" id="PF13088">
    <property type="entry name" value="BNR_2"/>
    <property type="match status" value="2"/>
</dbReference>
<keyword evidence="4" id="KW-1185">Reference proteome</keyword>
<reference evidence="3" key="1">
    <citation type="submission" date="2023-05" db="EMBL/GenBank/DDBJ databases">
        <title>Anaerotaeda fermentans gen. nov., sp. nov., a novel anaerobic planctomycete of the new family within the order Sedimentisphaerales isolated from Taman Peninsula, Russia.</title>
        <authorList>
            <person name="Khomyakova M.A."/>
            <person name="Merkel A.Y."/>
            <person name="Slobodkin A.I."/>
        </authorList>
    </citation>
    <scope>NUCLEOTIDE SEQUENCE</scope>
    <source>
        <strain evidence="3">M17dextr</strain>
    </source>
</reference>
<dbReference type="Proteomes" id="UP001431776">
    <property type="component" value="Unassembled WGS sequence"/>
</dbReference>
<dbReference type="SUPFAM" id="SSF50939">
    <property type="entry name" value="Sialidases"/>
    <property type="match status" value="1"/>
</dbReference>
<feature type="chain" id="PRO_5043778770" evidence="1">
    <location>
        <begin position="24"/>
        <end position="449"/>
    </location>
</feature>
<evidence type="ECO:0000313" key="4">
    <source>
        <dbReference type="Proteomes" id="UP001431776"/>
    </source>
</evidence>
<feature type="signal peptide" evidence="1">
    <location>
        <begin position="1"/>
        <end position="23"/>
    </location>
</feature>
<dbReference type="InterPro" id="IPR011040">
    <property type="entry name" value="Sialidase"/>
</dbReference>
<dbReference type="InterPro" id="IPR036278">
    <property type="entry name" value="Sialidase_sf"/>
</dbReference>
<protein>
    <submittedName>
        <fullName evidence="3">Exo-alpha-sialidase</fullName>
        <ecNumber evidence="3">3.2.1.18</ecNumber>
    </submittedName>
</protein>
<accession>A0AAW6TWI8</accession>
<dbReference type="RefSeq" id="WP_349244409.1">
    <property type="nucleotide sequence ID" value="NZ_JASCXX010000008.1"/>
</dbReference>
<organism evidence="3 4">
    <name type="scientific">Anaerobaca lacustris</name>
    <dbReference type="NCBI Taxonomy" id="3044600"/>
    <lineage>
        <taxon>Bacteria</taxon>
        <taxon>Pseudomonadati</taxon>
        <taxon>Planctomycetota</taxon>
        <taxon>Phycisphaerae</taxon>
        <taxon>Sedimentisphaerales</taxon>
        <taxon>Anaerobacaceae</taxon>
        <taxon>Anaerobaca</taxon>
    </lineage>
</organism>
<dbReference type="CDD" id="cd15482">
    <property type="entry name" value="Sialidase_non-viral"/>
    <property type="match status" value="1"/>
</dbReference>
<keyword evidence="1" id="KW-0732">Signal</keyword>
<dbReference type="Gene3D" id="2.120.10.10">
    <property type="match status" value="2"/>
</dbReference>
<dbReference type="AlphaFoldDB" id="A0AAW6TWI8"/>
<dbReference type="EC" id="3.2.1.18" evidence="3"/>
<comment type="caution">
    <text evidence="3">The sequence shown here is derived from an EMBL/GenBank/DDBJ whole genome shotgun (WGS) entry which is preliminary data.</text>
</comment>